<dbReference type="Proteomes" id="UP000662931">
    <property type="component" value="Chromosome 1"/>
</dbReference>
<keyword evidence="3" id="KW-0963">Cytoplasm</keyword>
<evidence type="ECO:0000256" key="1">
    <source>
        <dbReference type="ARBA" id="ARBA00004275"/>
    </source>
</evidence>
<dbReference type="Gene3D" id="6.10.280.230">
    <property type="match status" value="1"/>
</dbReference>
<evidence type="ECO:0000313" key="9">
    <source>
        <dbReference type="Proteomes" id="UP000662931"/>
    </source>
</evidence>
<evidence type="ECO:0000256" key="3">
    <source>
        <dbReference type="ARBA" id="ARBA00022490"/>
    </source>
</evidence>
<organism evidence="8 9">
    <name type="scientific">Eeniella nana</name>
    <name type="common">Yeast</name>
    <name type="synonym">Brettanomyces nanus</name>
    <dbReference type="NCBI Taxonomy" id="13502"/>
    <lineage>
        <taxon>Eukaryota</taxon>
        <taxon>Fungi</taxon>
        <taxon>Dikarya</taxon>
        <taxon>Ascomycota</taxon>
        <taxon>Saccharomycotina</taxon>
        <taxon>Pichiomycetes</taxon>
        <taxon>Pichiales</taxon>
        <taxon>Pichiaceae</taxon>
        <taxon>Brettanomyces</taxon>
    </lineage>
</organism>
<name>A0A875S113_EENNA</name>
<gene>
    <name evidence="8" type="ORF">FOA43_001935</name>
</gene>
<comment type="subcellular location">
    <subcellularLocation>
        <location evidence="2">Cytoplasm</location>
    </subcellularLocation>
    <subcellularLocation>
        <location evidence="1">Peroxisome</location>
    </subcellularLocation>
</comment>
<feature type="domain" description="PEX18/PEX21 C-terminal" evidence="7">
    <location>
        <begin position="262"/>
        <end position="311"/>
    </location>
</feature>
<reference evidence="8" key="1">
    <citation type="submission" date="2020-10" db="EMBL/GenBank/DDBJ databases">
        <authorList>
            <person name="Roach M.J.R."/>
        </authorList>
    </citation>
    <scope>NUCLEOTIDE SEQUENCE</scope>
    <source>
        <strain evidence="8">CBS 1945</strain>
    </source>
</reference>
<accession>A0A875S113</accession>
<sequence>MSFLQTDPASCAGNSAINKFNSRANMDSSINHQLQSNGRQQLQRPDFNKLHRIDAGLQNEFRDFGTQGSFQEYRQPSQMQQGSLQQLPQRGWVNDFQKMTISESQDQRMNQMDQQRDQHDQHNQMDQHNRQIYQHNQQMNQANQRSQQANVQQWSMEFNSLEQRQVRAQNSDSFQTAATKIKAEVSPVGFTRSYGYSNAPYTLQSGLQDSSTDSEAKIDFDSAFNNIEKQLSEHGNNIRVNNSEMNVKEKTMGPIGEVDKIKFAQLAQSVFNTMNSASPKNASNEMNEKFKQSKFMNLMDRISKREVEINDKKDKFVDSQGHDIRDDLPDPLKDLRDTDLRDLGPYDSAKAVHEKLGKDLSSTAWETTF</sequence>
<dbReference type="KEGG" id="bnn:FOA43_001935"/>
<dbReference type="Pfam" id="PF25098">
    <property type="entry name" value="PEX18_PEX21_C"/>
    <property type="match status" value="1"/>
</dbReference>
<dbReference type="EMBL" id="CP064812">
    <property type="protein sequence ID" value="QPG74603.1"/>
    <property type="molecule type" value="Genomic_DNA"/>
</dbReference>
<dbReference type="GO" id="GO:0005777">
    <property type="term" value="C:peroxisome"/>
    <property type="evidence" value="ECO:0007669"/>
    <property type="project" value="UniProtKB-SubCell"/>
</dbReference>
<dbReference type="GeneID" id="62195336"/>
<keyword evidence="9" id="KW-1185">Reference proteome</keyword>
<keyword evidence="5" id="KW-0576">Peroxisome</keyword>
<feature type="region of interest" description="Disordered" evidence="6">
    <location>
        <begin position="318"/>
        <end position="348"/>
    </location>
</feature>
<keyword evidence="4" id="KW-0832">Ubl conjugation</keyword>
<proteinExistence type="predicted"/>
<evidence type="ECO:0000259" key="7">
    <source>
        <dbReference type="Pfam" id="PF25098"/>
    </source>
</evidence>
<evidence type="ECO:0000256" key="6">
    <source>
        <dbReference type="SAM" id="MobiDB-lite"/>
    </source>
</evidence>
<dbReference type="InterPro" id="IPR056940">
    <property type="entry name" value="PEX18_PEX21_C"/>
</dbReference>
<dbReference type="RefSeq" id="XP_038778168.1">
    <property type="nucleotide sequence ID" value="XM_038922240.1"/>
</dbReference>
<dbReference type="AlphaFoldDB" id="A0A875S113"/>
<evidence type="ECO:0000256" key="5">
    <source>
        <dbReference type="ARBA" id="ARBA00023140"/>
    </source>
</evidence>
<evidence type="ECO:0000256" key="2">
    <source>
        <dbReference type="ARBA" id="ARBA00004496"/>
    </source>
</evidence>
<evidence type="ECO:0000313" key="8">
    <source>
        <dbReference type="EMBL" id="QPG74603.1"/>
    </source>
</evidence>
<protein>
    <recommendedName>
        <fullName evidence="7">PEX18/PEX21 C-terminal domain-containing protein</fullName>
    </recommendedName>
</protein>
<evidence type="ECO:0000256" key="4">
    <source>
        <dbReference type="ARBA" id="ARBA00022843"/>
    </source>
</evidence>
<dbReference type="OrthoDB" id="5407351at2759"/>